<evidence type="ECO:0000313" key="12">
    <source>
        <dbReference type="Proteomes" id="UP000290809"/>
    </source>
</evidence>
<dbReference type="SUPFAM" id="SSF50729">
    <property type="entry name" value="PH domain-like"/>
    <property type="match status" value="1"/>
</dbReference>
<dbReference type="Pfam" id="PF00169">
    <property type="entry name" value="PH"/>
    <property type="match status" value="1"/>
</dbReference>
<evidence type="ECO:0000256" key="3">
    <source>
        <dbReference type="ARBA" id="ARBA00022553"/>
    </source>
</evidence>
<dbReference type="STRING" id="6184.A0A430QJP3"/>
<dbReference type="PANTHER" id="PTHR10972:SF205">
    <property type="entry name" value="OXYSTEROL-BINDING PROTEIN 1"/>
    <property type="match status" value="1"/>
</dbReference>
<feature type="compositionally biased region" description="Polar residues" evidence="9">
    <location>
        <begin position="478"/>
        <end position="494"/>
    </location>
</feature>
<dbReference type="PANTHER" id="PTHR10972">
    <property type="entry name" value="OXYSTEROL-BINDING PROTEIN-RELATED"/>
    <property type="match status" value="1"/>
</dbReference>
<keyword evidence="4 7" id="KW-0445">Lipid transport</keyword>
<dbReference type="Proteomes" id="UP000290809">
    <property type="component" value="Unassembled WGS sequence"/>
</dbReference>
<keyword evidence="12" id="KW-1185">Reference proteome</keyword>
<dbReference type="Pfam" id="PF01237">
    <property type="entry name" value="Oxysterol_BP"/>
    <property type="match status" value="1"/>
</dbReference>
<dbReference type="AlphaFoldDB" id="A0A430QJP3"/>
<evidence type="ECO:0000256" key="2">
    <source>
        <dbReference type="ARBA" id="ARBA00022448"/>
    </source>
</evidence>
<feature type="region of interest" description="Disordered" evidence="9">
    <location>
        <begin position="370"/>
        <end position="401"/>
    </location>
</feature>
<dbReference type="GO" id="GO:0006869">
    <property type="term" value="P:lipid transport"/>
    <property type="evidence" value="ECO:0007669"/>
    <property type="project" value="UniProtKB-KW"/>
</dbReference>
<evidence type="ECO:0000256" key="9">
    <source>
        <dbReference type="SAM" id="MobiDB-lite"/>
    </source>
</evidence>
<dbReference type="CDD" id="cd13284">
    <property type="entry name" value="PH_OSBP_ORP4"/>
    <property type="match status" value="1"/>
</dbReference>
<dbReference type="EMBL" id="QMKO01001629">
    <property type="protein sequence ID" value="RTG87917.1"/>
    <property type="molecule type" value="Genomic_DNA"/>
</dbReference>
<evidence type="ECO:0000256" key="5">
    <source>
        <dbReference type="ARBA" id="ARBA00023121"/>
    </source>
</evidence>
<feature type="compositionally biased region" description="Polar residues" evidence="9">
    <location>
        <begin position="964"/>
        <end position="978"/>
    </location>
</feature>
<organism evidence="11 12">
    <name type="scientific">Schistosoma bovis</name>
    <name type="common">Blood fluke</name>
    <dbReference type="NCBI Taxonomy" id="6184"/>
    <lineage>
        <taxon>Eukaryota</taxon>
        <taxon>Metazoa</taxon>
        <taxon>Spiralia</taxon>
        <taxon>Lophotrochozoa</taxon>
        <taxon>Platyhelminthes</taxon>
        <taxon>Trematoda</taxon>
        <taxon>Digenea</taxon>
        <taxon>Strigeidida</taxon>
        <taxon>Schistosomatoidea</taxon>
        <taxon>Schistosomatidae</taxon>
        <taxon>Schistosoma</taxon>
    </lineage>
</organism>
<dbReference type="PROSITE" id="PS50003">
    <property type="entry name" value="PH_DOMAIN"/>
    <property type="match status" value="1"/>
</dbReference>
<dbReference type="InterPro" id="IPR018494">
    <property type="entry name" value="Oxysterol-bd_CS"/>
</dbReference>
<dbReference type="Gene3D" id="2.40.160.120">
    <property type="match status" value="1"/>
</dbReference>
<comment type="caution">
    <text evidence="11">The sequence shown here is derived from an EMBL/GenBank/DDBJ whole genome shotgun (WGS) entry which is preliminary data.</text>
</comment>
<evidence type="ECO:0000259" key="10">
    <source>
        <dbReference type="PROSITE" id="PS50003"/>
    </source>
</evidence>
<dbReference type="PROSITE" id="PS01013">
    <property type="entry name" value="OSBP"/>
    <property type="match status" value="1"/>
</dbReference>
<feature type="region of interest" description="Disordered" evidence="9">
    <location>
        <begin position="939"/>
        <end position="978"/>
    </location>
</feature>
<reference evidence="11 12" key="1">
    <citation type="journal article" date="2019" name="PLoS Pathog.">
        <title>Genome sequence of the bovine parasite Schistosoma bovis Tanzania.</title>
        <authorList>
            <person name="Oey H."/>
            <person name="Zakrzewski M."/>
            <person name="Gobert G."/>
            <person name="Gravermann K."/>
            <person name="Stoye J."/>
            <person name="Jones M."/>
            <person name="Mcmanus D."/>
            <person name="Krause L."/>
        </authorList>
    </citation>
    <scope>NUCLEOTIDE SEQUENCE [LARGE SCALE GENOMIC DNA]</scope>
    <source>
        <strain evidence="11 12">TAN1997</strain>
    </source>
</reference>
<dbReference type="Gene3D" id="2.30.29.30">
    <property type="entry name" value="Pleckstrin-homology domain (PH domain)/Phosphotyrosine-binding domain (PTB)"/>
    <property type="match status" value="1"/>
</dbReference>
<dbReference type="InterPro" id="IPR037239">
    <property type="entry name" value="OSBP_sf"/>
</dbReference>
<evidence type="ECO:0000256" key="7">
    <source>
        <dbReference type="RuleBase" id="RU003845"/>
    </source>
</evidence>
<evidence type="ECO:0000256" key="6">
    <source>
        <dbReference type="RuleBase" id="RU003844"/>
    </source>
</evidence>
<gene>
    <name evidence="11" type="ORF">DC041_0010418</name>
</gene>
<dbReference type="SUPFAM" id="SSF144000">
    <property type="entry name" value="Oxysterol-binding protein-like"/>
    <property type="match status" value="1"/>
</dbReference>
<feature type="compositionally biased region" description="Polar residues" evidence="9">
    <location>
        <begin position="374"/>
        <end position="396"/>
    </location>
</feature>
<keyword evidence="3" id="KW-0597">Phosphoprotein</keyword>
<feature type="compositionally biased region" description="Polar residues" evidence="9">
    <location>
        <begin position="569"/>
        <end position="580"/>
    </location>
</feature>
<dbReference type="GO" id="GO:0005886">
    <property type="term" value="C:plasma membrane"/>
    <property type="evidence" value="ECO:0007669"/>
    <property type="project" value="TreeGrafter"/>
</dbReference>
<protein>
    <recommendedName>
        <fullName evidence="7">Oxysterol-binding protein</fullName>
    </recommendedName>
</protein>
<accession>A0A430QJP3</accession>
<proteinExistence type="inferred from homology"/>
<feature type="domain" description="PH" evidence="10">
    <location>
        <begin position="9"/>
        <end position="113"/>
    </location>
</feature>
<feature type="region of interest" description="Disordered" evidence="9">
    <location>
        <begin position="521"/>
        <end position="586"/>
    </location>
</feature>
<feature type="compositionally biased region" description="Low complexity" evidence="9">
    <location>
        <begin position="940"/>
        <end position="951"/>
    </location>
</feature>
<feature type="coiled-coil region" evidence="8">
    <location>
        <begin position="294"/>
        <end position="324"/>
    </location>
</feature>
<evidence type="ECO:0000313" key="11">
    <source>
        <dbReference type="EMBL" id="RTG87917.1"/>
    </source>
</evidence>
<evidence type="ECO:0000256" key="8">
    <source>
        <dbReference type="SAM" id="Coils"/>
    </source>
</evidence>
<feature type="compositionally biased region" description="Basic and acidic residues" evidence="9">
    <location>
        <begin position="952"/>
        <end position="963"/>
    </location>
</feature>
<keyword evidence="8" id="KW-0175">Coiled coil</keyword>
<evidence type="ECO:0000256" key="4">
    <source>
        <dbReference type="ARBA" id="ARBA00023055"/>
    </source>
</evidence>
<dbReference type="GO" id="GO:0005829">
    <property type="term" value="C:cytosol"/>
    <property type="evidence" value="ECO:0007669"/>
    <property type="project" value="TreeGrafter"/>
</dbReference>
<dbReference type="GO" id="GO:0032934">
    <property type="term" value="F:sterol binding"/>
    <property type="evidence" value="ECO:0007669"/>
    <property type="project" value="TreeGrafter"/>
</dbReference>
<comment type="similarity">
    <text evidence="1 6">Belongs to the OSBP family.</text>
</comment>
<dbReference type="GO" id="GO:0097038">
    <property type="term" value="C:perinuclear endoplasmic reticulum"/>
    <property type="evidence" value="ECO:0007669"/>
    <property type="project" value="TreeGrafter"/>
</dbReference>
<dbReference type="FunFam" id="2.40.160.120:FF:000031">
    <property type="entry name" value="Oxysterol-binding protein 2"/>
    <property type="match status" value="1"/>
</dbReference>
<dbReference type="InterPro" id="IPR001849">
    <property type="entry name" value="PH_domain"/>
</dbReference>
<feature type="region of interest" description="Disordered" evidence="9">
    <location>
        <begin position="452"/>
        <end position="501"/>
    </location>
</feature>
<dbReference type="InterPro" id="IPR011993">
    <property type="entry name" value="PH-like_dom_sf"/>
</dbReference>
<dbReference type="SMART" id="SM00233">
    <property type="entry name" value="PH"/>
    <property type="match status" value="1"/>
</dbReference>
<name>A0A430QJP3_SCHBO</name>
<evidence type="ECO:0000256" key="1">
    <source>
        <dbReference type="ARBA" id="ARBA00008842"/>
    </source>
</evidence>
<sequence length="1030" mass="117271">MPMDLSLERDCMKGYLYKWTNYLKGYQKRWFVLQNGLLSYYRYPFFLIFIFARNPAEMAHTCRGTIKLADATVKKIGTVYLEISNSSAQKFHIKANSESEQLAWLSALSNSKTTAVALRKQGKKRCWIEQRLYNLKSLTALRSSIIHSISKASLFDSIFFVYIWYMIKLPINYLLSGYDSDAYADGYEDDDDYKTSSTTDENGIRFINDALVKLEAHVTDLERYQLAMDRKGEELRRSVGDVESARDPTELLQRFNLARERATVFKVASMAMVNSCSEFTHFTRGQFARWQRIFNNQNERCALLEQMIEQLAKQLRQLECLTRQNNPQSTLTLGSSGGTVSSSLNIKSVCRPPGQAVRVQHLPHTEAHPHEENVTASLDTAHNTTTTDVSGENSNICPDKSLKASAKPISSLESSAHHFPHTREFIEQHSSQHNEDTSDDDFYDAEEANSEFSITLPDLSPNELKNNGNKASRKTCGNLASNKSNDNQTGLNNSQDEDSIIPAGSDIADEYESDVGFTDDEADEYTDQNSQSNQFAKLREARVIQPRSRRCGSRAGTLVSSGDCRMTQDIPTTGESNSRGHYQADSEPDVIKKRLPIVRRLSIPPKPNISLNLWSIMKNCIGKELTKIPMPVNFSEPLSMLQRLTEDFEYSSCLDHAAACQDSLEQMAYVAAFTVSAYATTAVRTNKPFNPLLGETYECDRTDDFGWRSFAEQVSHHPPACALHCESNAWYCWFDFSMTTKFRGKYLQINPVGTCHLVFRRTGHHYTWHKIPLTVHNIIVGRLWIDNSGEMDIINHNTGEKCHLSYKPYSYFSNEKPRRVTGAVLDKSGDVRYVLNGTWDDSLEYAPVVSTRHSRNGKPVLETGPARVLWQSNPLPPDAERMYCFTRLALQLNEPDEDVCPTDSRLRPDQRLMEAGRWDEANRAKVELEELQRQRRRQMAAELAAQSLASSKQDETSDTHSKSESSVSEQYNSQASPSASNLLDIVDSQHKPLWFTKEFDQFTNKETYIFTGKYWEHKLIHDWSMCPKIY</sequence>
<keyword evidence="5" id="KW-0446">Lipid-binding</keyword>
<dbReference type="InterPro" id="IPR000648">
    <property type="entry name" value="Oxysterol-bd"/>
</dbReference>
<keyword evidence="2 7" id="KW-0813">Transport</keyword>